<proteinExistence type="predicted"/>
<gene>
    <name evidence="3" type="ORF">H5993_03680</name>
</gene>
<protein>
    <recommendedName>
        <fullName evidence="5">Phage holin</fullName>
    </recommendedName>
</protein>
<feature type="region of interest" description="Disordered" evidence="1">
    <location>
        <begin position="110"/>
        <end position="145"/>
    </location>
</feature>
<evidence type="ECO:0000256" key="1">
    <source>
        <dbReference type="SAM" id="MobiDB-lite"/>
    </source>
</evidence>
<keyword evidence="2" id="KW-0472">Membrane</keyword>
<evidence type="ECO:0000256" key="2">
    <source>
        <dbReference type="SAM" id="Phobius"/>
    </source>
</evidence>
<feature type="transmembrane region" description="Helical" evidence="2">
    <location>
        <begin position="6"/>
        <end position="25"/>
    </location>
</feature>
<reference evidence="3 4" key="1">
    <citation type="journal article" date="2021" name="Sci. Rep.">
        <title>The distribution of antibiotic resistance genes in chicken gut microbiota commensals.</title>
        <authorList>
            <person name="Juricova H."/>
            <person name="Matiasovicova J."/>
            <person name="Kubasova T."/>
            <person name="Cejkova D."/>
            <person name="Rychlik I."/>
        </authorList>
    </citation>
    <scope>NUCLEOTIDE SEQUENCE [LARGE SCALE GENOMIC DNA]</scope>
    <source>
        <strain evidence="3 4">An810</strain>
    </source>
</reference>
<sequence>MNEIINAVPSYLITVTASVAFFVALKIMHNFVEHKIVTAKTQQAKERWIYVQQLADTAVNSLVGKDIAGHEKFVQATAIVQSALEKQGIKNVDLKAIEAAIQSAYEKSPLTPSTISVTNPDSLGQKVPEVVQKDNVNNTQPGGNN</sequence>
<evidence type="ECO:0008006" key="5">
    <source>
        <dbReference type="Google" id="ProtNLM"/>
    </source>
</evidence>
<feature type="compositionally biased region" description="Polar residues" evidence="1">
    <location>
        <begin position="110"/>
        <end position="122"/>
    </location>
</feature>
<keyword evidence="2" id="KW-0812">Transmembrane</keyword>
<organism evidence="3 4">
    <name type="scientific">Limosilactobacillus alvi</name>
    <dbReference type="NCBI Taxonomy" id="990412"/>
    <lineage>
        <taxon>Bacteria</taxon>
        <taxon>Bacillati</taxon>
        <taxon>Bacillota</taxon>
        <taxon>Bacilli</taxon>
        <taxon>Lactobacillales</taxon>
        <taxon>Lactobacillaceae</taxon>
        <taxon>Limosilactobacillus</taxon>
    </lineage>
</organism>
<comment type="caution">
    <text evidence="3">The sequence shown here is derived from an EMBL/GenBank/DDBJ whole genome shotgun (WGS) entry which is preliminary data.</text>
</comment>
<evidence type="ECO:0000313" key="3">
    <source>
        <dbReference type="EMBL" id="MBM6753862.1"/>
    </source>
</evidence>
<keyword evidence="4" id="KW-1185">Reference proteome</keyword>
<dbReference type="Proteomes" id="UP000776629">
    <property type="component" value="Unassembled WGS sequence"/>
</dbReference>
<dbReference type="RefSeq" id="WP_204776261.1">
    <property type="nucleotide sequence ID" value="NZ_JACJJQ010000012.1"/>
</dbReference>
<keyword evidence="2" id="KW-1133">Transmembrane helix</keyword>
<feature type="compositionally biased region" description="Polar residues" evidence="1">
    <location>
        <begin position="134"/>
        <end position="145"/>
    </location>
</feature>
<evidence type="ECO:0000313" key="4">
    <source>
        <dbReference type="Proteomes" id="UP000776629"/>
    </source>
</evidence>
<accession>A0ABS2EP31</accession>
<dbReference type="EMBL" id="JACJJQ010000012">
    <property type="protein sequence ID" value="MBM6753862.1"/>
    <property type="molecule type" value="Genomic_DNA"/>
</dbReference>
<name>A0ABS2EP31_9LACO</name>